<accession>A0A0A9BXH2</accession>
<proteinExistence type="predicted"/>
<organism evidence="1">
    <name type="scientific">Arundo donax</name>
    <name type="common">Giant reed</name>
    <name type="synonym">Donax arundinaceus</name>
    <dbReference type="NCBI Taxonomy" id="35708"/>
    <lineage>
        <taxon>Eukaryota</taxon>
        <taxon>Viridiplantae</taxon>
        <taxon>Streptophyta</taxon>
        <taxon>Embryophyta</taxon>
        <taxon>Tracheophyta</taxon>
        <taxon>Spermatophyta</taxon>
        <taxon>Magnoliopsida</taxon>
        <taxon>Liliopsida</taxon>
        <taxon>Poales</taxon>
        <taxon>Poaceae</taxon>
        <taxon>PACMAD clade</taxon>
        <taxon>Arundinoideae</taxon>
        <taxon>Arundineae</taxon>
        <taxon>Arundo</taxon>
    </lineage>
</organism>
<name>A0A0A9BXH2_ARUDO</name>
<reference evidence="1" key="2">
    <citation type="journal article" date="2015" name="Data Brief">
        <title>Shoot transcriptome of the giant reed, Arundo donax.</title>
        <authorList>
            <person name="Barrero R.A."/>
            <person name="Guerrero F.D."/>
            <person name="Moolhuijzen P."/>
            <person name="Goolsby J.A."/>
            <person name="Tidwell J."/>
            <person name="Bellgard S.E."/>
            <person name="Bellgard M.I."/>
        </authorList>
    </citation>
    <scope>NUCLEOTIDE SEQUENCE</scope>
    <source>
        <tissue evidence="1">Shoot tissue taken approximately 20 cm above the soil surface</tissue>
    </source>
</reference>
<reference evidence="1" key="1">
    <citation type="submission" date="2014-09" db="EMBL/GenBank/DDBJ databases">
        <authorList>
            <person name="Magalhaes I.L.F."/>
            <person name="Oliveira U."/>
            <person name="Santos F.R."/>
            <person name="Vidigal T.H.D.A."/>
            <person name="Brescovit A.D."/>
            <person name="Santos A.J."/>
        </authorList>
    </citation>
    <scope>NUCLEOTIDE SEQUENCE</scope>
    <source>
        <tissue evidence="1">Shoot tissue taken approximately 20 cm above the soil surface</tissue>
    </source>
</reference>
<dbReference type="AlphaFoldDB" id="A0A0A9BXH2"/>
<sequence>MLVLAVAIGCMCSFPSRRCLTWDCVFVSCVLQGR</sequence>
<evidence type="ECO:0000313" key="1">
    <source>
        <dbReference type="EMBL" id="JAD66918.1"/>
    </source>
</evidence>
<dbReference type="EMBL" id="GBRH01230977">
    <property type="protein sequence ID" value="JAD66918.1"/>
    <property type="molecule type" value="Transcribed_RNA"/>
</dbReference>
<protein>
    <submittedName>
        <fullName evidence="1">Uncharacterized protein</fullName>
    </submittedName>
</protein>